<evidence type="ECO:0000256" key="1">
    <source>
        <dbReference type="SAM" id="Phobius"/>
    </source>
</evidence>
<sequence>MQTTFILIYWLGNLQALLAQTAQALPFLILMTLLAGRRGNAALCLWGGRQLLRLGLLCAAVALPLFPLMLLPEALRRPQMPPLADLLVQPAIVALLAWLPATLLLWALLRASRHWPDTADPGITAYRTGDLRLTLWGCLLALLLFLLGSLLSTGLLLDPPQGMQRSDFILLQIRQGLHLLFRYLSLAGGAALLRLWQLRHQRPLTDDRTFSLAVRWCAVWAVVGYLPSIIDLWSTLLAALLRSLHSGIPFDILPQMHALVLSVLAALAIIGWSVFLYRPLKARSLVLQLLPWGFLIIRMAVPFAQLQLTRP</sequence>
<feature type="transmembrane region" description="Helical" evidence="1">
    <location>
        <begin position="177"/>
        <end position="196"/>
    </location>
</feature>
<name>A0A1K1LE52_9BACT</name>
<dbReference type="OrthoDB" id="5458497at2"/>
<organism evidence="2 3">
    <name type="scientific">Desulfovibrio piger</name>
    <dbReference type="NCBI Taxonomy" id="901"/>
    <lineage>
        <taxon>Bacteria</taxon>
        <taxon>Pseudomonadati</taxon>
        <taxon>Thermodesulfobacteriota</taxon>
        <taxon>Desulfovibrionia</taxon>
        <taxon>Desulfovibrionales</taxon>
        <taxon>Desulfovibrionaceae</taxon>
        <taxon>Desulfovibrio</taxon>
    </lineage>
</organism>
<feature type="transmembrane region" description="Helical" evidence="1">
    <location>
        <begin position="256"/>
        <end position="277"/>
    </location>
</feature>
<reference evidence="3" key="1">
    <citation type="submission" date="2016-10" db="EMBL/GenBank/DDBJ databases">
        <authorList>
            <person name="Wegmann U."/>
        </authorList>
    </citation>
    <scope>NUCLEOTIDE SEQUENCE [LARGE SCALE GENOMIC DNA]</scope>
</reference>
<dbReference type="EMBL" id="LT630450">
    <property type="protein sequence ID" value="SFV72975.1"/>
    <property type="molecule type" value="Genomic_DNA"/>
</dbReference>
<protein>
    <submittedName>
        <fullName evidence="2">Uncharacterized protein</fullName>
    </submittedName>
</protein>
<dbReference type="KEGG" id="dpg:DESPIGER_1123"/>
<dbReference type="AlphaFoldDB" id="A0A1K1LE52"/>
<keyword evidence="1" id="KW-0812">Transmembrane</keyword>
<gene>
    <name evidence="2" type="ORF">DESPIGER_1123</name>
</gene>
<accession>A0A1K1LE52</accession>
<evidence type="ECO:0000313" key="2">
    <source>
        <dbReference type="EMBL" id="SFV72975.1"/>
    </source>
</evidence>
<feature type="transmembrane region" description="Helical" evidence="1">
    <location>
        <begin position="51"/>
        <end position="71"/>
    </location>
</feature>
<keyword evidence="1" id="KW-0472">Membrane</keyword>
<keyword evidence="3" id="KW-1185">Reference proteome</keyword>
<feature type="transmembrane region" description="Helical" evidence="1">
    <location>
        <begin position="6"/>
        <end position="30"/>
    </location>
</feature>
<feature type="transmembrane region" description="Helical" evidence="1">
    <location>
        <begin position="91"/>
        <end position="112"/>
    </location>
</feature>
<dbReference type="Proteomes" id="UP000186323">
    <property type="component" value="Chromosome I"/>
</dbReference>
<evidence type="ECO:0000313" key="3">
    <source>
        <dbReference type="Proteomes" id="UP000186323"/>
    </source>
</evidence>
<feature type="transmembrane region" description="Helical" evidence="1">
    <location>
        <begin position="133"/>
        <end position="157"/>
    </location>
</feature>
<keyword evidence="1" id="KW-1133">Transmembrane helix</keyword>
<feature type="transmembrane region" description="Helical" evidence="1">
    <location>
        <begin position="289"/>
        <end position="308"/>
    </location>
</feature>
<proteinExistence type="predicted"/>
<feature type="transmembrane region" description="Helical" evidence="1">
    <location>
        <begin position="217"/>
        <end position="236"/>
    </location>
</feature>
<dbReference type="RefSeq" id="WP_072334130.1">
    <property type="nucleotide sequence ID" value="NZ_JAXXLW010000075.1"/>
</dbReference>